<comment type="caution">
    <text evidence="2">The sequence shown here is derived from an EMBL/GenBank/DDBJ whole genome shotgun (WGS) entry which is preliminary data.</text>
</comment>
<dbReference type="Proteomes" id="UP000657918">
    <property type="component" value="Unassembled WGS sequence"/>
</dbReference>
<feature type="region of interest" description="Disordered" evidence="1">
    <location>
        <begin position="138"/>
        <end position="174"/>
    </location>
</feature>
<evidence type="ECO:0000313" key="2">
    <source>
        <dbReference type="EMBL" id="KAF9681492.1"/>
    </source>
</evidence>
<dbReference type="EMBL" id="JADGMS010000005">
    <property type="protein sequence ID" value="KAF9681492.1"/>
    <property type="molecule type" value="Genomic_DNA"/>
</dbReference>
<sequence>MRRPSHGHETTAPSSASNPRWAKSLFLFTSNPKGSEPIFFNGVLFNSREPLRMAAVDTFAEIGVEVTVEDFVPFMGTVSENFNPLDTLPYAKPNPGIGFSGALELIAQLKVTEMLSALPWNMYLDFNKEESELQTLELKGVQPPAPKSRTLKRLRNQSSVDKETAEADGGSSSEGNLCLKISLPVKLTIGRKMSSEIRFQEEVSDSTVYPIRNHTCVSCEAQIFTKQLAATTYRLTAFPCTCIVRFFGHNLEIYFP</sequence>
<evidence type="ECO:0000313" key="3">
    <source>
        <dbReference type="Proteomes" id="UP000657918"/>
    </source>
</evidence>
<dbReference type="AlphaFoldDB" id="A0A835K6B4"/>
<proteinExistence type="predicted"/>
<dbReference type="OrthoDB" id="273823at2759"/>
<protein>
    <submittedName>
        <fullName evidence="2">Uncharacterized protein</fullName>
    </submittedName>
</protein>
<reference evidence="2 3" key="1">
    <citation type="submission" date="2020-10" db="EMBL/GenBank/DDBJ databases">
        <title>Plant Genome Project.</title>
        <authorList>
            <person name="Zhang R.-G."/>
        </authorList>
    </citation>
    <scope>NUCLEOTIDE SEQUENCE [LARGE SCALE GENOMIC DNA]</scope>
    <source>
        <strain evidence="2">FAFU-HL-1</strain>
        <tissue evidence="2">Leaf</tissue>
    </source>
</reference>
<keyword evidence="3" id="KW-1185">Reference proteome</keyword>
<evidence type="ECO:0000256" key="1">
    <source>
        <dbReference type="SAM" id="MobiDB-lite"/>
    </source>
</evidence>
<gene>
    <name evidence="2" type="ORF">SADUNF_Sadunf05G0007000</name>
</gene>
<organism evidence="2 3">
    <name type="scientific">Salix dunnii</name>
    <dbReference type="NCBI Taxonomy" id="1413687"/>
    <lineage>
        <taxon>Eukaryota</taxon>
        <taxon>Viridiplantae</taxon>
        <taxon>Streptophyta</taxon>
        <taxon>Embryophyta</taxon>
        <taxon>Tracheophyta</taxon>
        <taxon>Spermatophyta</taxon>
        <taxon>Magnoliopsida</taxon>
        <taxon>eudicotyledons</taxon>
        <taxon>Gunneridae</taxon>
        <taxon>Pentapetalae</taxon>
        <taxon>rosids</taxon>
        <taxon>fabids</taxon>
        <taxon>Malpighiales</taxon>
        <taxon>Salicaceae</taxon>
        <taxon>Saliceae</taxon>
        <taxon>Salix</taxon>
    </lineage>
</organism>
<accession>A0A835K6B4</accession>
<name>A0A835K6B4_9ROSI</name>